<sequence>MEHQLTNVEIINELIKKSPYGIALSKFNDINSRVHNDTVVSMILQLRHFDNRIAEKFGRSIVYSALRINICKILLHPDIDFSIDQNKSTLAYMMFGGNKKIYMDIETVETILKCHKLNPDNIIKNNSVAKFMAKNFYHPQYVEMISMLIKYGANIELNCSFFSCVQQPYIMGHNNMNALEIILSNTTNFYDLGNMFNIGMTRTFTDNHFKIIFDHILMHGKISSLQYLDKKEYENIRKFEEWLQNIQKLSADIDLMRTIFTEPIKAFNLTDKDQYTDSTVRKMCIFRQNLQCLTKSKITVPAYKYYHIAIIILFMINNPRVIVLSRDVLRKIASFVFNY</sequence>
<evidence type="ECO:0000313" key="1">
    <source>
        <dbReference type="EMBL" id="QHT00037.1"/>
    </source>
</evidence>
<name>A0A6C0C6R5_9ZZZZ</name>
<accession>A0A6C0C6R5</accession>
<dbReference type="EMBL" id="MN739352">
    <property type="protein sequence ID" value="QHT00037.1"/>
    <property type="molecule type" value="Genomic_DNA"/>
</dbReference>
<reference evidence="1" key="1">
    <citation type="journal article" date="2020" name="Nature">
        <title>Giant virus diversity and host interactions through global metagenomics.</title>
        <authorList>
            <person name="Schulz F."/>
            <person name="Roux S."/>
            <person name="Paez-Espino D."/>
            <person name="Jungbluth S."/>
            <person name="Walsh D.A."/>
            <person name="Denef V.J."/>
            <person name="McMahon K.D."/>
            <person name="Konstantinidis K.T."/>
            <person name="Eloe-Fadrosh E.A."/>
            <person name="Kyrpides N.C."/>
            <person name="Woyke T."/>
        </authorList>
    </citation>
    <scope>NUCLEOTIDE SEQUENCE</scope>
    <source>
        <strain evidence="1">GVMAG-M-3300020192-26</strain>
    </source>
</reference>
<proteinExistence type="predicted"/>
<evidence type="ECO:0008006" key="2">
    <source>
        <dbReference type="Google" id="ProtNLM"/>
    </source>
</evidence>
<dbReference type="AlphaFoldDB" id="A0A6C0C6R5"/>
<organism evidence="1">
    <name type="scientific">viral metagenome</name>
    <dbReference type="NCBI Taxonomy" id="1070528"/>
    <lineage>
        <taxon>unclassified sequences</taxon>
        <taxon>metagenomes</taxon>
        <taxon>organismal metagenomes</taxon>
    </lineage>
</organism>
<protein>
    <recommendedName>
        <fullName evidence="2">Ankyrin repeat protein</fullName>
    </recommendedName>
</protein>